<sequence>MRILLSVFLLALSLVGCTNSETIGTNENKEKSTTDEVNVKWKPSPTFFSGNYLMRGEKGKLGFMDAPFVAGQKQKYMWHFWGKPEDFNGVLEEDQPVYTGRPLLCISMSRYS</sequence>
<dbReference type="Proteomes" id="UP001596002">
    <property type="component" value="Unassembled WGS sequence"/>
</dbReference>
<evidence type="ECO:0000256" key="1">
    <source>
        <dbReference type="SAM" id="SignalP"/>
    </source>
</evidence>
<name>A0ABV9PYI5_9BACL</name>
<feature type="chain" id="PRO_5046635015" evidence="1">
    <location>
        <begin position="21"/>
        <end position="112"/>
    </location>
</feature>
<organism evidence="2 3">
    <name type="scientific">Effusibacillus consociatus</name>
    <dbReference type="NCBI Taxonomy" id="1117041"/>
    <lineage>
        <taxon>Bacteria</taxon>
        <taxon>Bacillati</taxon>
        <taxon>Bacillota</taxon>
        <taxon>Bacilli</taxon>
        <taxon>Bacillales</taxon>
        <taxon>Alicyclobacillaceae</taxon>
        <taxon>Effusibacillus</taxon>
    </lineage>
</organism>
<accession>A0ABV9PYI5</accession>
<reference evidence="3" key="1">
    <citation type="journal article" date="2019" name="Int. J. Syst. Evol. Microbiol.">
        <title>The Global Catalogue of Microorganisms (GCM) 10K type strain sequencing project: providing services to taxonomists for standard genome sequencing and annotation.</title>
        <authorList>
            <consortium name="The Broad Institute Genomics Platform"/>
            <consortium name="The Broad Institute Genome Sequencing Center for Infectious Disease"/>
            <person name="Wu L."/>
            <person name="Ma J."/>
        </authorList>
    </citation>
    <scope>NUCLEOTIDE SEQUENCE [LARGE SCALE GENOMIC DNA]</scope>
    <source>
        <strain evidence="3">WYCCWR 12678</strain>
    </source>
</reference>
<dbReference type="PROSITE" id="PS51257">
    <property type="entry name" value="PROKAR_LIPOPROTEIN"/>
    <property type="match status" value="1"/>
</dbReference>
<dbReference type="Gene3D" id="2.60.40.3830">
    <property type="match status" value="1"/>
</dbReference>
<evidence type="ECO:0000313" key="3">
    <source>
        <dbReference type="Proteomes" id="UP001596002"/>
    </source>
</evidence>
<keyword evidence="1" id="KW-0732">Signal</keyword>
<feature type="signal peptide" evidence="1">
    <location>
        <begin position="1"/>
        <end position="20"/>
    </location>
</feature>
<proteinExistence type="predicted"/>
<keyword evidence="3" id="KW-1185">Reference proteome</keyword>
<protein>
    <submittedName>
        <fullName evidence="2">Uncharacterized protein</fullName>
    </submittedName>
</protein>
<dbReference type="EMBL" id="JBHSHC010000010">
    <property type="protein sequence ID" value="MFC4766022.1"/>
    <property type="molecule type" value="Genomic_DNA"/>
</dbReference>
<gene>
    <name evidence="2" type="ORF">ACFO8Q_01215</name>
</gene>
<dbReference type="RefSeq" id="WP_380023675.1">
    <property type="nucleotide sequence ID" value="NZ_JBHSHC010000010.1"/>
</dbReference>
<comment type="caution">
    <text evidence="2">The sequence shown here is derived from an EMBL/GenBank/DDBJ whole genome shotgun (WGS) entry which is preliminary data.</text>
</comment>
<evidence type="ECO:0000313" key="2">
    <source>
        <dbReference type="EMBL" id="MFC4766022.1"/>
    </source>
</evidence>